<gene>
    <name evidence="9" type="ORF">FIESC28_03797</name>
</gene>
<dbReference type="GeneID" id="41993242"/>
<feature type="active site" description="Proton acceptor" evidence="5">
    <location>
        <position position="53"/>
    </location>
</feature>
<dbReference type="AlphaFoldDB" id="A0A366S3H5"/>
<dbReference type="PANTHER" id="PTHR43772">
    <property type="entry name" value="ENDO-1,4-BETA-XYLANASE"/>
    <property type="match status" value="1"/>
</dbReference>
<keyword evidence="2 7" id="KW-0378">Hydrolase</keyword>
<evidence type="ECO:0000256" key="8">
    <source>
        <dbReference type="SAM" id="SignalP"/>
    </source>
</evidence>
<dbReference type="InterPro" id="IPR023296">
    <property type="entry name" value="Glyco_hydro_beta-prop_sf"/>
</dbReference>
<organism evidence="9 10">
    <name type="scientific">Fusarium coffeatum</name>
    <dbReference type="NCBI Taxonomy" id="231269"/>
    <lineage>
        <taxon>Eukaryota</taxon>
        <taxon>Fungi</taxon>
        <taxon>Dikarya</taxon>
        <taxon>Ascomycota</taxon>
        <taxon>Pezizomycotina</taxon>
        <taxon>Sordariomycetes</taxon>
        <taxon>Hypocreomycetidae</taxon>
        <taxon>Hypocreales</taxon>
        <taxon>Nectriaceae</taxon>
        <taxon>Fusarium</taxon>
        <taxon>Fusarium incarnatum-equiseti species complex</taxon>
    </lineage>
</organism>
<evidence type="ECO:0000256" key="1">
    <source>
        <dbReference type="ARBA" id="ARBA00009865"/>
    </source>
</evidence>
<evidence type="ECO:0000313" key="9">
    <source>
        <dbReference type="EMBL" id="RBR23418.1"/>
    </source>
</evidence>
<feature type="site" description="Important for catalytic activity, responsible for pKa modulation of the active site Glu and correct orientation of both the proton donor and substrate" evidence="6">
    <location>
        <position position="155"/>
    </location>
</feature>
<name>A0A366S3H5_9HYPO</name>
<comment type="similarity">
    <text evidence="1 7">Belongs to the glycosyl hydrolase 43 family.</text>
</comment>
<keyword evidence="3" id="KW-0119">Carbohydrate metabolism</keyword>
<dbReference type="SUPFAM" id="SSF75005">
    <property type="entry name" value="Arabinanase/levansucrase/invertase"/>
    <property type="match status" value="1"/>
</dbReference>
<dbReference type="InterPro" id="IPR052176">
    <property type="entry name" value="Glycosyl_Hydrlase_43_Enz"/>
</dbReference>
<dbReference type="GO" id="GO:0004553">
    <property type="term" value="F:hydrolase activity, hydrolyzing O-glycosyl compounds"/>
    <property type="evidence" value="ECO:0007669"/>
    <property type="project" value="InterPro"/>
</dbReference>
<evidence type="ECO:0000256" key="7">
    <source>
        <dbReference type="RuleBase" id="RU361187"/>
    </source>
</evidence>
<feature type="chain" id="PRO_5016866954" description="Xylosidase/arabinosidase" evidence="8">
    <location>
        <begin position="22"/>
        <end position="345"/>
    </location>
</feature>
<accession>A0A366S3H5</accession>
<evidence type="ECO:0000256" key="5">
    <source>
        <dbReference type="PIRSR" id="PIRSR606710-1"/>
    </source>
</evidence>
<reference evidence="9 10" key="1">
    <citation type="submission" date="2018-06" db="EMBL/GenBank/DDBJ databases">
        <title>Fusarium incarnatum-equiseti species complex species 28.</title>
        <authorList>
            <person name="Gardiner D.M."/>
        </authorList>
    </citation>
    <scope>NUCLEOTIDE SEQUENCE [LARGE SCALE GENOMIC DNA]</scope>
    <source>
        <strain evidence="9 10">FIESC_28</strain>
    </source>
</reference>
<dbReference type="PANTHER" id="PTHR43772:SF2">
    <property type="entry name" value="PUTATIVE (AFU_ORTHOLOGUE AFUA_2G04480)-RELATED"/>
    <property type="match status" value="1"/>
</dbReference>
<comment type="caution">
    <text evidence="9">The sequence shown here is derived from an EMBL/GenBank/DDBJ whole genome shotgun (WGS) entry which is preliminary data.</text>
</comment>
<evidence type="ECO:0000256" key="3">
    <source>
        <dbReference type="ARBA" id="ARBA00023277"/>
    </source>
</evidence>
<keyword evidence="10" id="KW-1185">Reference proteome</keyword>
<feature type="signal peptide" evidence="8">
    <location>
        <begin position="1"/>
        <end position="21"/>
    </location>
</feature>
<dbReference type="RefSeq" id="XP_031018009.1">
    <property type="nucleotide sequence ID" value="XM_031157946.1"/>
</dbReference>
<proteinExistence type="inferred from homology"/>
<keyword evidence="8" id="KW-0732">Signal</keyword>
<dbReference type="SMR" id="A0A366S3H5"/>
<evidence type="ECO:0008006" key="11">
    <source>
        <dbReference type="Google" id="ProtNLM"/>
    </source>
</evidence>
<protein>
    <recommendedName>
        <fullName evidence="11">Xylosidase/arabinosidase</fullName>
    </recommendedName>
</protein>
<evidence type="ECO:0000313" key="10">
    <source>
        <dbReference type="Proteomes" id="UP000253153"/>
    </source>
</evidence>
<dbReference type="CDD" id="cd18619">
    <property type="entry name" value="GH43_CoXyl43_like"/>
    <property type="match status" value="1"/>
</dbReference>
<dbReference type="GO" id="GO:0005975">
    <property type="term" value="P:carbohydrate metabolic process"/>
    <property type="evidence" value="ECO:0007669"/>
    <property type="project" value="InterPro"/>
</dbReference>
<dbReference type="Gene3D" id="2.115.10.20">
    <property type="entry name" value="Glycosyl hydrolase domain, family 43"/>
    <property type="match status" value="1"/>
</dbReference>
<evidence type="ECO:0000256" key="4">
    <source>
        <dbReference type="ARBA" id="ARBA00023295"/>
    </source>
</evidence>
<feature type="active site" description="Proton donor" evidence="5">
    <location>
        <position position="244"/>
    </location>
</feature>
<keyword evidence="4 7" id="KW-0326">Glycosidase</keyword>
<dbReference type="Proteomes" id="UP000253153">
    <property type="component" value="Unassembled WGS sequence"/>
</dbReference>
<evidence type="ECO:0000256" key="2">
    <source>
        <dbReference type="ARBA" id="ARBA00022801"/>
    </source>
</evidence>
<sequence>MKSNLLFPASALLAFAGQSVATDCPLITSRWSADPSAHVFNDTLWLYPSHDWDAGLENSPDGGQYAMKDYVVYSIDKIYGSLPEDHGVVLSVDDVPWASEQMWAPDAATKNGKYYFYFPAKDKDGIFRIGVAVSDTPGGPFTPDKSWIPNTFSMDPASFVDDDDEAYLSWGGLMGGQLERWQDKNNYNESGASPPNGTAALSPQIAKLSDDMHTLAEKPRDIKILDPKTKKPLLVEDYDRRFFEGPFIHKYNGMYYLSYSTGTTHYMVYATSKSVYGPYTYQGRILEPVEGWTTHGSIVKYKGQWWVFYHDAKTSGKDYLRQVKAKKIWYDSKGKIVTKKPKRAV</sequence>
<dbReference type="EMBL" id="QKXC01000075">
    <property type="protein sequence ID" value="RBR23418.1"/>
    <property type="molecule type" value="Genomic_DNA"/>
</dbReference>
<dbReference type="OrthoDB" id="5211809at2759"/>
<evidence type="ECO:0000256" key="6">
    <source>
        <dbReference type="PIRSR" id="PIRSR606710-2"/>
    </source>
</evidence>
<dbReference type="InterPro" id="IPR006710">
    <property type="entry name" value="Glyco_hydro_43"/>
</dbReference>
<dbReference type="Pfam" id="PF04616">
    <property type="entry name" value="Glyco_hydro_43"/>
    <property type="match status" value="1"/>
</dbReference>